<dbReference type="PRINTS" id="PR00463">
    <property type="entry name" value="EP450I"/>
</dbReference>
<dbReference type="OrthoDB" id="1470350at2759"/>
<dbReference type="InterPro" id="IPR017972">
    <property type="entry name" value="Cyt_P450_CS"/>
</dbReference>
<keyword evidence="6" id="KW-0472">Membrane</keyword>
<keyword evidence="5" id="KW-0503">Monooxygenase</keyword>
<dbReference type="PRINTS" id="PR00385">
    <property type="entry name" value="P450"/>
</dbReference>
<protein>
    <recommendedName>
        <fullName evidence="9">Cytochrome P450</fullName>
    </recommendedName>
</protein>
<keyword evidence="4 5" id="KW-0349">Heme</keyword>
<feature type="transmembrane region" description="Helical" evidence="6">
    <location>
        <begin position="220"/>
        <end position="241"/>
    </location>
</feature>
<gene>
    <name evidence="7" type="ORF">BB561_004321</name>
</gene>
<dbReference type="GO" id="GO:0005506">
    <property type="term" value="F:iron ion binding"/>
    <property type="evidence" value="ECO:0007669"/>
    <property type="project" value="InterPro"/>
</dbReference>
<evidence type="ECO:0000256" key="5">
    <source>
        <dbReference type="RuleBase" id="RU000461"/>
    </source>
</evidence>
<feature type="binding site" description="axial binding residue" evidence="4">
    <location>
        <position position="448"/>
    </location>
    <ligand>
        <name>heme</name>
        <dbReference type="ChEBI" id="CHEBI:30413"/>
    </ligand>
    <ligandPart>
        <name>Fe</name>
        <dbReference type="ChEBI" id="CHEBI:18248"/>
    </ligandPart>
</feature>
<dbReference type="EMBL" id="MBFR01000193">
    <property type="protein sequence ID" value="PVU91579.1"/>
    <property type="molecule type" value="Genomic_DNA"/>
</dbReference>
<dbReference type="PANTHER" id="PTHR24305">
    <property type="entry name" value="CYTOCHROME P450"/>
    <property type="match status" value="1"/>
</dbReference>
<evidence type="ECO:0000256" key="2">
    <source>
        <dbReference type="ARBA" id="ARBA00022723"/>
    </source>
</evidence>
<dbReference type="InterPro" id="IPR002401">
    <property type="entry name" value="Cyt_P450_E_grp-I"/>
</dbReference>
<dbReference type="STRING" id="133385.A0A2T9YGZ3"/>
<keyword evidence="3 4" id="KW-0408">Iron</keyword>
<evidence type="ECO:0008006" key="9">
    <source>
        <dbReference type="Google" id="ProtNLM"/>
    </source>
</evidence>
<comment type="cofactor">
    <cofactor evidence="1 4">
        <name>heme</name>
        <dbReference type="ChEBI" id="CHEBI:30413"/>
    </cofactor>
</comment>
<name>A0A2T9YGZ3_9FUNG</name>
<comment type="caution">
    <text evidence="7">The sequence shown here is derived from an EMBL/GenBank/DDBJ whole genome shotgun (WGS) entry which is preliminary data.</text>
</comment>
<reference evidence="7 8" key="1">
    <citation type="journal article" date="2018" name="MBio">
        <title>Comparative Genomics Reveals the Core Gene Toolbox for the Fungus-Insect Symbiosis.</title>
        <authorList>
            <person name="Wang Y."/>
            <person name="Stata M."/>
            <person name="Wang W."/>
            <person name="Stajich J.E."/>
            <person name="White M.M."/>
            <person name="Moncalvo J.M."/>
        </authorList>
    </citation>
    <scope>NUCLEOTIDE SEQUENCE [LARGE SCALE GENOMIC DNA]</scope>
    <source>
        <strain evidence="7 8">SWE-8-4</strain>
    </source>
</reference>
<keyword evidence="5" id="KW-0560">Oxidoreductase</keyword>
<keyword evidence="2 4" id="KW-0479">Metal-binding</keyword>
<evidence type="ECO:0000256" key="6">
    <source>
        <dbReference type="SAM" id="Phobius"/>
    </source>
</evidence>
<organism evidence="7 8">
    <name type="scientific">Smittium simulii</name>
    <dbReference type="NCBI Taxonomy" id="133385"/>
    <lineage>
        <taxon>Eukaryota</taxon>
        <taxon>Fungi</taxon>
        <taxon>Fungi incertae sedis</taxon>
        <taxon>Zoopagomycota</taxon>
        <taxon>Kickxellomycotina</taxon>
        <taxon>Harpellomycetes</taxon>
        <taxon>Harpellales</taxon>
        <taxon>Legeriomycetaceae</taxon>
        <taxon>Smittium</taxon>
    </lineage>
</organism>
<dbReference type="Pfam" id="PF00067">
    <property type="entry name" value="p450"/>
    <property type="match status" value="1"/>
</dbReference>
<dbReference type="SUPFAM" id="SSF48264">
    <property type="entry name" value="Cytochrome P450"/>
    <property type="match status" value="1"/>
</dbReference>
<comment type="similarity">
    <text evidence="5">Belongs to the cytochrome P450 family.</text>
</comment>
<keyword evidence="8" id="KW-1185">Reference proteome</keyword>
<dbReference type="AlphaFoldDB" id="A0A2T9YGZ3"/>
<keyword evidence="6" id="KW-0812">Transmembrane</keyword>
<dbReference type="Proteomes" id="UP000245383">
    <property type="component" value="Unassembled WGS sequence"/>
</dbReference>
<dbReference type="InterPro" id="IPR050121">
    <property type="entry name" value="Cytochrome_P450_monoxygenase"/>
</dbReference>
<evidence type="ECO:0000313" key="8">
    <source>
        <dbReference type="Proteomes" id="UP000245383"/>
    </source>
</evidence>
<dbReference type="Gene3D" id="1.10.630.10">
    <property type="entry name" value="Cytochrome P450"/>
    <property type="match status" value="1"/>
</dbReference>
<evidence type="ECO:0000256" key="1">
    <source>
        <dbReference type="ARBA" id="ARBA00001971"/>
    </source>
</evidence>
<dbReference type="InterPro" id="IPR001128">
    <property type="entry name" value="Cyt_P450"/>
</dbReference>
<evidence type="ECO:0000256" key="3">
    <source>
        <dbReference type="ARBA" id="ARBA00023004"/>
    </source>
</evidence>
<dbReference type="GO" id="GO:0016705">
    <property type="term" value="F:oxidoreductase activity, acting on paired donors, with incorporation or reduction of molecular oxygen"/>
    <property type="evidence" value="ECO:0007669"/>
    <property type="project" value="InterPro"/>
</dbReference>
<dbReference type="PANTHER" id="PTHR24305:SF108">
    <property type="entry name" value="P450, PUTATIVE (EUROFUNG)-RELATED"/>
    <property type="match status" value="1"/>
</dbReference>
<dbReference type="GO" id="GO:0004497">
    <property type="term" value="F:monooxygenase activity"/>
    <property type="evidence" value="ECO:0007669"/>
    <property type="project" value="UniProtKB-KW"/>
</dbReference>
<keyword evidence="6" id="KW-1133">Transmembrane helix</keyword>
<evidence type="ECO:0000313" key="7">
    <source>
        <dbReference type="EMBL" id="PVU91579.1"/>
    </source>
</evidence>
<dbReference type="InterPro" id="IPR036396">
    <property type="entry name" value="Cyt_P450_sf"/>
</dbReference>
<accession>A0A2T9YGZ3</accession>
<dbReference type="PROSITE" id="PS00086">
    <property type="entry name" value="CYTOCHROME_P450"/>
    <property type="match status" value="1"/>
</dbReference>
<dbReference type="GO" id="GO:0020037">
    <property type="term" value="F:heme binding"/>
    <property type="evidence" value="ECO:0007669"/>
    <property type="project" value="InterPro"/>
</dbReference>
<proteinExistence type="inferred from homology"/>
<feature type="transmembrane region" description="Helical" evidence="6">
    <location>
        <begin position="298"/>
        <end position="327"/>
    </location>
</feature>
<feature type="transmembrane region" description="Helical" evidence="6">
    <location>
        <begin position="20"/>
        <end position="39"/>
    </location>
</feature>
<sequence length="520" mass="60188">MVPKIGIEDINYILAKMCEISFWVYFVGGYIVYKVVYFWNFDTLYHIPGPWWSVFTSLPYQTKRLSGDIDRYSRYLHTKYGTIVRIGPQMVSICKNQDIRLILSSHKYPKSRAYEKSVTNEYDIFSTTRPDFNKMRRMQLGRPLTQTSIIDAEELITKRGIEQLIKKLDQDINVGNGYCIINLLTLFQSLTADIIAELTFGETFEAVKNGGHPVLQWIEYTIKVAVMGMIFPLSNYFPVIFKKMKQGKQKMMEYVFSRVQKRRLLSKMKQKTHIKQDILQSCLLAVNRNGKKLTESQIIAEIMILILAGTDTTGITMTWLIHFYLLYPRVFERVVEEIKREFPDKTKRIGYKEALKKLPYSVATIKECMRIKPAASGVLPRDSSSDGVRLSGGYVPPDTVIMLVVEGGNYDKSVWENPDKFMPERFLGEKGKLLTKKLVTFSSGVRSCPGKNLVWMEILTVIPNLVRGYNIELLSDSVYRPDKIDQSRQNEPLLYKDYNYGTRVIADYENVCRVKISHRK</sequence>
<evidence type="ECO:0000256" key="4">
    <source>
        <dbReference type="PIRSR" id="PIRSR602401-1"/>
    </source>
</evidence>